<sequence length="93" mass="10471">MGLKEWSLSKAISLYGLVNHPVEVKGSITLSDILGDDEHSTIEYVQFYIVDHLMAYNAIFGRPIMKMARMVVVTYCMKIKFPIKTGVGFLRSG</sequence>
<evidence type="ECO:0000313" key="1">
    <source>
        <dbReference type="EMBL" id="KAK5839009.1"/>
    </source>
</evidence>
<accession>A0ABR0QIE7</accession>
<comment type="caution">
    <text evidence="1">The sequence shown here is derived from an EMBL/GenBank/DDBJ whole genome shotgun (WGS) entry which is preliminary data.</text>
</comment>
<keyword evidence="2" id="KW-1185">Reference proteome</keyword>
<dbReference type="EMBL" id="JARKNE010000003">
    <property type="protein sequence ID" value="KAK5839009.1"/>
    <property type="molecule type" value="Genomic_DNA"/>
</dbReference>
<gene>
    <name evidence="1" type="ORF">PVK06_007763</name>
</gene>
<protein>
    <submittedName>
        <fullName evidence="1">Uncharacterized protein</fullName>
    </submittedName>
</protein>
<evidence type="ECO:0000313" key="2">
    <source>
        <dbReference type="Proteomes" id="UP001358586"/>
    </source>
</evidence>
<proteinExistence type="predicted"/>
<name>A0ABR0QIE7_GOSAR</name>
<dbReference type="Proteomes" id="UP001358586">
    <property type="component" value="Chromosome 3"/>
</dbReference>
<reference evidence="1 2" key="1">
    <citation type="submission" date="2023-03" db="EMBL/GenBank/DDBJ databases">
        <title>WGS of Gossypium arboreum.</title>
        <authorList>
            <person name="Yu D."/>
        </authorList>
    </citation>
    <scope>NUCLEOTIDE SEQUENCE [LARGE SCALE GENOMIC DNA]</scope>
    <source>
        <tissue evidence="1">Leaf</tissue>
    </source>
</reference>
<organism evidence="1 2">
    <name type="scientific">Gossypium arboreum</name>
    <name type="common">Tree cotton</name>
    <name type="synonym">Gossypium nanking</name>
    <dbReference type="NCBI Taxonomy" id="29729"/>
    <lineage>
        <taxon>Eukaryota</taxon>
        <taxon>Viridiplantae</taxon>
        <taxon>Streptophyta</taxon>
        <taxon>Embryophyta</taxon>
        <taxon>Tracheophyta</taxon>
        <taxon>Spermatophyta</taxon>
        <taxon>Magnoliopsida</taxon>
        <taxon>eudicotyledons</taxon>
        <taxon>Gunneridae</taxon>
        <taxon>Pentapetalae</taxon>
        <taxon>rosids</taxon>
        <taxon>malvids</taxon>
        <taxon>Malvales</taxon>
        <taxon>Malvaceae</taxon>
        <taxon>Malvoideae</taxon>
        <taxon>Gossypium</taxon>
    </lineage>
</organism>